<evidence type="ECO:0000256" key="2">
    <source>
        <dbReference type="SAM" id="Phobius"/>
    </source>
</evidence>
<protein>
    <recommendedName>
        <fullName evidence="3">RanBD1 domain-containing protein</fullName>
    </recommendedName>
</protein>
<comment type="caution">
    <text evidence="4">The sequence shown here is derived from an EMBL/GenBank/DDBJ whole genome shotgun (WGS) entry which is preliminary data.</text>
</comment>
<dbReference type="Gene3D" id="2.30.29.30">
    <property type="entry name" value="Pleckstrin-homology domain (PH domain)/Phosphotyrosine-binding domain (PTB)"/>
    <property type="match status" value="1"/>
</dbReference>
<evidence type="ECO:0000313" key="4">
    <source>
        <dbReference type="EMBL" id="KAJ7708693.1"/>
    </source>
</evidence>
<name>A0AAD7MAY5_MYCRO</name>
<dbReference type="PROSITE" id="PS50196">
    <property type="entry name" value="RANBD1"/>
    <property type="match status" value="1"/>
</dbReference>
<keyword evidence="2" id="KW-0812">Transmembrane</keyword>
<reference evidence="4" key="1">
    <citation type="submission" date="2023-03" db="EMBL/GenBank/DDBJ databases">
        <title>Massive genome expansion in bonnet fungi (Mycena s.s.) driven by repeated elements and novel gene families across ecological guilds.</title>
        <authorList>
            <consortium name="Lawrence Berkeley National Laboratory"/>
            <person name="Harder C.B."/>
            <person name="Miyauchi S."/>
            <person name="Viragh M."/>
            <person name="Kuo A."/>
            <person name="Thoen E."/>
            <person name="Andreopoulos B."/>
            <person name="Lu D."/>
            <person name="Skrede I."/>
            <person name="Drula E."/>
            <person name="Henrissat B."/>
            <person name="Morin E."/>
            <person name="Kohler A."/>
            <person name="Barry K."/>
            <person name="LaButti K."/>
            <person name="Morin E."/>
            <person name="Salamov A."/>
            <person name="Lipzen A."/>
            <person name="Mereny Z."/>
            <person name="Hegedus B."/>
            <person name="Baldrian P."/>
            <person name="Stursova M."/>
            <person name="Weitz H."/>
            <person name="Taylor A."/>
            <person name="Grigoriev I.V."/>
            <person name="Nagy L.G."/>
            <person name="Martin F."/>
            <person name="Kauserud H."/>
        </authorList>
    </citation>
    <scope>NUCLEOTIDE SEQUENCE</scope>
    <source>
        <strain evidence="4">CBHHK067</strain>
    </source>
</reference>
<keyword evidence="5" id="KW-1185">Reference proteome</keyword>
<evidence type="ECO:0000313" key="5">
    <source>
        <dbReference type="Proteomes" id="UP001221757"/>
    </source>
</evidence>
<keyword evidence="2" id="KW-1133">Transmembrane helix</keyword>
<feature type="region of interest" description="Disordered" evidence="1">
    <location>
        <begin position="287"/>
        <end position="322"/>
    </location>
</feature>
<proteinExistence type="predicted"/>
<organism evidence="4 5">
    <name type="scientific">Mycena rosella</name>
    <name type="common">Pink bonnet</name>
    <name type="synonym">Agaricus rosellus</name>
    <dbReference type="NCBI Taxonomy" id="1033263"/>
    <lineage>
        <taxon>Eukaryota</taxon>
        <taxon>Fungi</taxon>
        <taxon>Dikarya</taxon>
        <taxon>Basidiomycota</taxon>
        <taxon>Agaricomycotina</taxon>
        <taxon>Agaricomycetes</taxon>
        <taxon>Agaricomycetidae</taxon>
        <taxon>Agaricales</taxon>
        <taxon>Marasmiineae</taxon>
        <taxon>Mycenaceae</taxon>
        <taxon>Mycena</taxon>
    </lineage>
</organism>
<dbReference type="Pfam" id="PF00638">
    <property type="entry name" value="Ran_BP1"/>
    <property type="match status" value="1"/>
</dbReference>
<feature type="region of interest" description="Disordered" evidence="1">
    <location>
        <begin position="37"/>
        <end position="239"/>
    </location>
</feature>
<dbReference type="EMBL" id="JARKIE010000003">
    <property type="protein sequence ID" value="KAJ7708693.1"/>
    <property type="molecule type" value="Genomic_DNA"/>
</dbReference>
<feature type="compositionally biased region" description="Polar residues" evidence="1">
    <location>
        <begin position="230"/>
        <end position="239"/>
    </location>
</feature>
<dbReference type="InterPro" id="IPR011993">
    <property type="entry name" value="PH-like_dom_sf"/>
</dbReference>
<gene>
    <name evidence="4" type="ORF">B0H17DRAFT_362188</name>
</gene>
<sequence length="446" mass="48328">MLPVPDLNFVVCGIATIAATVGYACVRHVRPLPSRAAQRLDCPEDNSSREERFEISPGELNPNAENTKSDLEEAETTGLVTAGDNSLKRKRSRDQDEPDLDIFHGYPHNLKSIYPNKRRSGSVSSEQGPNETAEAMTPAVDSSTDEQPQIVVGDSDYPASVSSASVSSPPPKPDAVEDTPISDSVSSPSPKPDVFKDTRIPEAPTAEPVLTETPRVLSEPPRFIFPQTPPRITQFPSTRSPASAGFASFAGSSSPFAAKDSVSVFGKPIWAGTAEAAMPAVETATRNPDIDHEEKNGLPPALGAGKTPAPATQTYPTGEEEEDVALDLKGVKLFVKRGAENFSGGMVGHLKVLSHKTTRTKRLLFRREPLWKVSMNVRMQPAVRFSFDSQENILRVALKELQEKSESDEPASQTVIYAFKPGRSCRRCDFQDFAEGLLAQARAGEQ</sequence>
<feature type="compositionally biased region" description="Polar residues" evidence="1">
    <location>
        <begin position="121"/>
        <end position="130"/>
    </location>
</feature>
<feature type="domain" description="RanBD1" evidence="3">
    <location>
        <begin position="308"/>
        <end position="386"/>
    </location>
</feature>
<evidence type="ECO:0000256" key="1">
    <source>
        <dbReference type="SAM" id="MobiDB-lite"/>
    </source>
</evidence>
<evidence type="ECO:0000259" key="3">
    <source>
        <dbReference type="PROSITE" id="PS50196"/>
    </source>
</evidence>
<feature type="transmembrane region" description="Helical" evidence="2">
    <location>
        <begin position="6"/>
        <end position="26"/>
    </location>
</feature>
<accession>A0AAD7MAY5</accession>
<dbReference type="SUPFAM" id="SSF50729">
    <property type="entry name" value="PH domain-like"/>
    <property type="match status" value="1"/>
</dbReference>
<keyword evidence="2" id="KW-0472">Membrane</keyword>
<dbReference type="Proteomes" id="UP001221757">
    <property type="component" value="Unassembled WGS sequence"/>
</dbReference>
<feature type="compositionally biased region" description="Low complexity" evidence="1">
    <location>
        <begin position="154"/>
        <end position="167"/>
    </location>
</feature>
<dbReference type="InterPro" id="IPR000156">
    <property type="entry name" value="Ran_bind_dom"/>
</dbReference>
<dbReference type="AlphaFoldDB" id="A0AAD7MAY5"/>